<evidence type="ECO:0000259" key="1">
    <source>
        <dbReference type="Pfam" id="PF00149"/>
    </source>
</evidence>
<dbReference type="PANTHER" id="PTHR42850">
    <property type="entry name" value="METALLOPHOSPHOESTERASE"/>
    <property type="match status" value="1"/>
</dbReference>
<gene>
    <name evidence="2" type="ORF">FEF09_25955</name>
</gene>
<feature type="domain" description="Calcineurin-like phosphoesterase" evidence="1">
    <location>
        <begin position="3"/>
        <end position="150"/>
    </location>
</feature>
<accession>A0A5C6LQ42</accession>
<organism evidence="2 3">
    <name type="scientific">Chitinophaga pinensis</name>
    <dbReference type="NCBI Taxonomy" id="79329"/>
    <lineage>
        <taxon>Bacteria</taxon>
        <taxon>Pseudomonadati</taxon>
        <taxon>Bacteroidota</taxon>
        <taxon>Chitinophagia</taxon>
        <taxon>Chitinophagales</taxon>
        <taxon>Chitinophagaceae</taxon>
        <taxon>Chitinophaga</taxon>
    </lineage>
</organism>
<protein>
    <submittedName>
        <fullName evidence="2">Serine/threonine protein phosphatase</fullName>
    </submittedName>
</protein>
<dbReference type="PANTHER" id="PTHR42850:SF4">
    <property type="entry name" value="ZINC-DEPENDENT ENDOPOLYPHOSPHATASE"/>
    <property type="match status" value="1"/>
</dbReference>
<comment type="caution">
    <text evidence="2">The sequence shown here is derived from an EMBL/GenBank/DDBJ whole genome shotgun (WGS) entry which is preliminary data.</text>
</comment>
<dbReference type="InterPro" id="IPR050126">
    <property type="entry name" value="Ap4A_hydrolase"/>
</dbReference>
<sequence>MARTFVIGDIHGALKALEQVLGKIKPQADDTLIFLGDYVDGWSQSAQVIDYLMQLDKQYTCIFIKGNHDAWCESWLMGSLPDPTWIFNGGQATVESYAGLSPEQKEVHIAFYNRMKDYVIDTENRLFIHAGFTSMHGPAMERYEASTRWDRTLWEMACTMDRRIKKDSKLFPKRLLLFHEIYIGHTPTINYDVDVPMQGCNVWNVDTGAAFYGKLTAMDIATKKFWQSDPVRELYPDEKGRNR</sequence>
<dbReference type="SUPFAM" id="SSF56300">
    <property type="entry name" value="Metallo-dependent phosphatases"/>
    <property type="match status" value="1"/>
</dbReference>
<dbReference type="GO" id="GO:0016791">
    <property type="term" value="F:phosphatase activity"/>
    <property type="evidence" value="ECO:0007669"/>
    <property type="project" value="TreeGrafter"/>
</dbReference>
<dbReference type="RefSeq" id="WP_146307806.1">
    <property type="nucleotide sequence ID" value="NZ_VOHS01000048.1"/>
</dbReference>
<dbReference type="CDD" id="cd00144">
    <property type="entry name" value="MPP_PPP_family"/>
    <property type="match status" value="1"/>
</dbReference>
<dbReference type="InterPro" id="IPR029052">
    <property type="entry name" value="Metallo-depent_PP-like"/>
</dbReference>
<dbReference type="InterPro" id="IPR004843">
    <property type="entry name" value="Calcineurin-like_PHP"/>
</dbReference>
<dbReference type="AlphaFoldDB" id="A0A5C6LQ42"/>
<dbReference type="GO" id="GO:0005737">
    <property type="term" value="C:cytoplasm"/>
    <property type="evidence" value="ECO:0007669"/>
    <property type="project" value="TreeGrafter"/>
</dbReference>
<dbReference type="GO" id="GO:0110154">
    <property type="term" value="P:RNA decapping"/>
    <property type="evidence" value="ECO:0007669"/>
    <property type="project" value="TreeGrafter"/>
</dbReference>
<reference evidence="2 3" key="1">
    <citation type="submission" date="2019-08" db="EMBL/GenBank/DDBJ databases">
        <title>Whole genome sequencing of chitin degrading bacteria Chitinophaga pinensis YS16.</title>
        <authorList>
            <person name="Singh R.P."/>
            <person name="Manchanda G."/>
            <person name="Maurya I.K."/>
            <person name="Joshi N.K."/>
            <person name="Srivastava A.K."/>
        </authorList>
    </citation>
    <scope>NUCLEOTIDE SEQUENCE [LARGE SCALE GENOMIC DNA]</scope>
    <source>
        <strain evidence="2 3">YS-16</strain>
    </source>
</reference>
<dbReference type="Pfam" id="PF00149">
    <property type="entry name" value="Metallophos"/>
    <property type="match status" value="1"/>
</dbReference>
<evidence type="ECO:0000313" key="2">
    <source>
        <dbReference type="EMBL" id="TWV94322.1"/>
    </source>
</evidence>
<dbReference type="GO" id="GO:0008803">
    <property type="term" value="F:bis(5'-nucleosyl)-tetraphosphatase (symmetrical) activity"/>
    <property type="evidence" value="ECO:0007669"/>
    <property type="project" value="TreeGrafter"/>
</dbReference>
<dbReference type="OrthoDB" id="9808081at2"/>
<name>A0A5C6LQ42_9BACT</name>
<dbReference type="Proteomes" id="UP000318815">
    <property type="component" value="Unassembled WGS sequence"/>
</dbReference>
<keyword evidence="3" id="KW-1185">Reference proteome</keyword>
<proteinExistence type="predicted"/>
<dbReference type="Gene3D" id="3.60.21.10">
    <property type="match status" value="1"/>
</dbReference>
<dbReference type="EMBL" id="VOHS01000048">
    <property type="protein sequence ID" value="TWV94322.1"/>
    <property type="molecule type" value="Genomic_DNA"/>
</dbReference>
<evidence type="ECO:0000313" key="3">
    <source>
        <dbReference type="Proteomes" id="UP000318815"/>
    </source>
</evidence>